<dbReference type="GO" id="GO:0000160">
    <property type="term" value="P:phosphorelay signal transduction system"/>
    <property type="evidence" value="ECO:0007669"/>
    <property type="project" value="InterPro"/>
</dbReference>
<dbReference type="InterPro" id="IPR058245">
    <property type="entry name" value="NreC/VraR/RcsB-like_REC"/>
</dbReference>
<dbReference type="EMBL" id="JADQTO010000003">
    <property type="protein sequence ID" value="MBG0561288.1"/>
    <property type="molecule type" value="Genomic_DNA"/>
</dbReference>
<keyword evidence="2" id="KW-0805">Transcription regulation</keyword>
<evidence type="ECO:0000256" key="4">
    <source>
        <dbReference type="ARBA" id="ARBA00023163"/>
    </source>
</evidence>
<protein>
    <submittedName>
        <fullName evidence="8">Response regulator transcription factor</fullName>
    </submittedName>
</protein>
<keyword evidence="3" id="KW-0238">DNA-binding</keyword>
<dbReference type="GO" id="GO:0003677">
    <property type="term" value="F:DNA binding"/>
    <property type="evidence" value="ECO:0007669"/>
    <property type="project" value="UniProtKB-KW"/>
</dbReference>
<dbReference type="CDD" id="cd17535">
    <property type="entry name" value="REC_NarL-like"/>
    <property type="match status" value="1"/>
</dbReference>
<dbReference type="Proteomes" id="UP000598146">
    <property type="component" value="Unassembled WGS sequence"/>
</dbReference>
<dbReference type="SUPFAM" id="SSF52172">
    <property type="entry name" value="CheY-like"/>
    <property type="match status" value="1"/>
</dbReference>
<evidence type="ECO:0000259" key="7">
    <source>
        <dbReference type="PROSITE" id="PS50110"/>
    </source>
</evidence>
<dbReference type="Pfam" id="PF00072">
    <property type="entry name" value="Response_reg"/>
    <property type="match status" value="1"/>
</dbReference>
<feature type="domain" description="Response regulatory" evidence="7">
    <location>
        <begin position="2"/>
        <end position="122"/>
    </location>
</feature>
<dbReference type="AlphaFoldDB" id="A0A931C880"/>
<dbReference type="PROSITE" id="PS50110">
    <property type="entry name" value="RESPONSE_REGULATORY"/>
    <property type="match status" value="1"/>
</dbReference>
<dbReference type="SMART" id="SM00421">
    <property type="entry name" value="HTH_LUXR"/>
    <property type="match status" value="1"/>
</dbReference>
<dbReference type="Pfam" id="PF00196">
    <property type="entry name" value="GerE"/>
    <property type="match status" value="1"/>
</dbReference>
<dbReference type="PANTHER" id="PTHR43214:SF24">
    <property type="entry name" value="TRANSCRIPTIONAL REGULATORY PROTEIN NARL-RELATED"/>
    <property type="match status" value="1"/>
</dbReference>
<dbReference type="PROSITE" id="PS50043">
    <property type="entry name" value="HTH_LUXR_2"/>
    <property type="match status" value="1"/>
</dbReference>
<dbReference type="RefSeq" id="WP_196413086.1">
    <property type="nucleotide sequence ID" value="NZ_JADQTO010000003.1"/>
</dbReference>
<proteinExistence type="predicted"/>
<feature type="domain" description="HTH luxR-type" evidence="6">
    <location>
        <begin position="144"/>
        <end position="214"/>
    </location>
</feature>
<evidence type="ECO:0000256" key="3">
    <source>
        <dbReference type="ARBA" id="ARBA00023125"/>
    </source>
</evidence>
<dbReference type="SMART" id="SM00448">
    <property type="entry name" value="REC"/>
    <property type="match status" value="1"/>
</dbReference>
<dbReference type="PANTHER" id="PTHR43214">
    <property type="entry name" value="TWO-COMPONENT RESPONSE REGULATOR"/>
    <property type="match status" value="1"/>
</dbReference>
<dbReference type="CDD" id="cd06170">
    <property type="entry name" value="LuxR_C_like"/>
    <property type="match status" value="1"/>
</dbReference>
<accession>A0A931C880</accession>
<keyword evidence="4" id="KW-0804">Transcription</keyword>
<dbReference type="InterPro" id="IPR039420">
    <property type="entry name" value="WalR-like"/>
</dbReference>
<dbReference type="InterPro" id="IPR011006">
    <property type="entry name" value="CheY-like_superfamily"/>
</dbReference>
<evidence type="ECO:0000259" key="6">
    <source>
        <dbReference type="PROSITE" id="PS50043"/>
    </source>
</evidence>
<dbReference type="Gene3D" id="1.10.10.10">
    <property type="entry name" value="Winged helix-like DNA-binding domain superfamily/Winged helix DNA-binding domain"/>
    <property type="match status" value="1"/>
</dbReference>
<organism evidence="8 9">
    <name type="scientific">Actinoplanes aureus</name>
    <dbReference type="NCBI Taxonomy" id="2792083"/>
    <lineage>
        <taxon>Bacteria</taxon>
        <taxon>Bacillati</taxon>
        <taxon>Actinomycetota</taxon>
        <taxon>Actinomycetes</taxon>
        <taxon>Micromonosporales</taxon>
        <taxon>Micromonosporaceae</taxon>
        <taxon>Actinoplanes</taxon>
    </lineage>
</organism>
<dbReference type="Gene3D" id="3.40.50.2300">
    <property type="match status" value="1"/>
</dbReference>
<dbReference type="InterPro" id="IPR001789">
    <property type="entry name" value="Sig_transdc_resp-reg_receiver"/>
</dbReference>
<keyword evidence="1 5" id="KW-0597">Phosphoprotein</keyword>
<gene>
    <name evidence="8" type="ORF">I4J89_07415</name>
</gene>
<keyword evidence="9" id="KW-1185">Reference proteome</keyword>
<evidence type="ECO:0000313" key="8">
    <source>
        <dbReference type="EMBL" id="MBG0561288.1"/>
    </source>
</evidence>
<dbReference type="InterPro" id="IPR036388">
    <property type="entry name" value="WH-like_DNA-bd_sf"/>
</dbReference>
<comment type="caution">
    <text evidence="8">The sequence shown here is derived from an EMBL/GenBank/DDBJ whole genome shotgun (WGS) entry which is preliminary data.</text>
</comment>
<feature type="modified residue" description="4-aspartylphosphate" evidence="5">
    <location>
        <position position="52"/>
    </location>
</feature>
<name>A0A931C880_9ACTN</name>
<evidence type="ECO:0000256" key="5">
    <source>
        <dbReference type="PROSITE-ProRule" id="PRU00169"/>
    </source>
</evidence>
<evidence type="ECO:0000256" key="1">
    <source>
        <dbReference type="ARBA" id="ARBA00022553"/>
    </source>
</evidence>
<dbReference type="PRINTS" id="PR00038">
    <property type="entry name" value="HTHLUXR"/>
</dbReference>
<dbReference type="GO" id="GO:0006355">
    <property type="term" value="P:regulation of DNA-templated transcription"/>
    <property type="evidence" value="ECO:0007669"/>
    <property type="project" value="InterPro"/>
</dbReference>
<evidence type="ECO:0000256" key="2">
    <source>
        <dbReference type="ARBA" id="ARBA00023015"/>
    </source>
</evidence>
<sequence>MRVLIVDDSIIAREGLRRLLEAEGHRVVDAVGRPDQAPGRVATEHPDAVIMDIRMPPTFTDEGVALALALRRTTPALPVLVLSQYAVPEYATRLLEGGADGIGYLLKDRILEPMQLSHALHRLGAGGTVVDPDVVGELILARRAGDVLSRLSARELEVLRLMAEGLSDKGIAERMWVSTNTVGTHVQHIFQKLELPGTPASNRRVLAVLALLQRR</sequence>
<reference evidence="8" key="1">
    <citation type="submission" date="2020-11" db="EMBL/GenBank/DDBJ databases">
        <title>Isolation and identification of active actinomycetes.</title>
        <authorList>
            <person name="Sun X."/>
        </authorList>
    </citation>
    <scope>NUCLEOTIDE SEQUENCE</scope>
    <source>
        <strain evidence="8">NEAU-A11</strain>
    </source>
</reference>
<evidence type="ECO:0000313" key="9">
    <source>
        <dbReference type="Proteomes" id="UP000598146"/>
    </source>
</evidence>
<dbReference type="InterPro" id="IPR000792">
    <property type="entry name" value="Tscrpt_reg_LuxR_C"/>
</dbReference>